<dbReference type="GO" id="GO:0000793">
    <property type="term" value="C:condensed chromosome"/>
    <property type="evidence" value="ECO:0007669"/>
    <property type="project" value="TreeGrafter"/>
</dbReference>
<evidence type="ECO:0000256" key="3">
    <source>
        <dbReference type="ARBA" id="ARBA00022843"/>
    </source>
</evidence>
<dbReference type="GO" id="GO:0070182">
    <property type="term" value="F:DNA polymerase binding"/>
    <property type="evidence" value="ECO:0007669"/>
    <property type="project" value="TreeGrafter"/>
</dbReference>
<organism evidence="7 8">
    <name type="scientific">Ensete ventricosum</name>
    <name type="common">Abyssinian banana</name>
    <name type="synonym">Musa ensete</name>
    <dbReference type="NCBI Taxonomy" id="4639"/>
    <lineage>
        <taxon>Eukaryota</taxon>
        <taxon>Viridiplantae</taxon>
        <taxon>Streptophyta</taxon>
        <taxon>Embryophyta</taxon>
        <taxon>Tracheophyta</taxon>
        <taxon>Spermatophyta</taxon>
        <taxon>Magnoliopsida</taxon>
        <taxon>Liliopsida</taxon>
        <taxon>Zingiberales</taxon>
        <taxon>Musaceae</taxon>
        <taxon>Ensete</taxon>
    </lineage>
</organism>
<dbReference type="GO" id="GO:0005634">
    <property type="term" value="C:nucleus"/>
    <property type="evidence" value="ECO:0007669"/>
    <property type="project" value="UniProtKB-SubCell"/>
</dbReference>
<evidence type="ECO:0000256" key="5">
    <source>
        <dbReference type="ARBA" id="ARBA00093456"/>
    </source>
</evidence>
<evidence type="ECO:0000256" key="1">
    <source>
        <dbReference type="ARBA" id="ARBA00004123"/>
    </source>
</evidence>
<dbReference type="PANTHER" id="PTHR32086:SF0">
    <property type="entry name" value="FANCONI ANEMIA GROUP D2 PROTEIN"/>
    <property type="match status" value="1"/>
</dbReference>
<dbReference type="EMBL" id="AMZH03011085">
    <property type="protein sequence ID" value="RRT53548.1"/>
    <property type="molecule type" value="Genomic_DNA"/>
</dbReference>
<dbReference type="Proteomes" id="UP000287651">
    <property type="component" value="Unassembled WGS sequence"/>
</dbReference>
<dbReference type="GO" id="GO:1990918">
    <property type="term" value="P:double-strand break repair involved in meiotic recombination"/>
    <property type="evidence" value="ECO:0007669"/>
    <property type="project" value="TreeGrafter"/>
</dbReference>
<evidence type="ECO:0000256" key="2">
    <source>
        <dbReference type="ARBA" id="ARBA00022499"/>
    </source>
</evidence>
<comment type="caution">
    <text evidence="7">The sequence shown here is derived from an EMBL/GenBank/DDBJ whole genome shotgun (WGS) entry which is preliminary data.</text>
</comment>
<evidence type="ECO:0000313" key="7">
    <source>
        <dbReference type="EMBL" id="RRT53548.1"/>
    </source>
</evidence>
<sequence length="242" mass="26730">MPILRDLLAAFQPIEKFDEFFSGVQPLPTPGSISYLYSGAYSYLEGIIDVGSNSFARLLHFTSEVLVTLESVVNSIAVVIDKSLEGNGRTTDVGCCQGVLTVLSRRLALSAQKLLVHDPGREDTEKGQKNKVPSCRSMNTQETIHGFPTLSPTMFLTWYRVLVKDVTGKSRTDMQGEAAEKVLIRLRQTVNVVSSQVYHNGEDEMGQREQNQMEDEDEENNVAGAESPMEVEHDDGQGDGEN</sequence>
<gene>
    <name evidence="7" type="ORF">B296_00015216</name>
</gene>
<evidence type="ECO:0000256" key="4">
    <source>
        <dbReference type="ARBA" id="ARBA00023242"/>
    </source>
</evidence>
<dbReference type="PANTHER" id="PTHR32086">
    <property type="entry name" value="FANCONI ANEMIA GROUP D2 PROTEIN"/>
    <property type="match status" value="1"/>
</dbReference>
<proteinExistence type="inferred from homology"/>
<dbReference type="GO" id="GO:0031573">
    <property type="term" value="P:mitotic intra-S DNA damage checkpoint signaling"/>
    <property type="evidence" value="ECO:0007669"/>
    <property type="project" value="TreeGrafter"/>
</dbReference>
<dbReference type="GO" id="GO:0007129">
    <property type="term" value="P:homologous chromosome pairing at meiosis"/>
    <property type="evidence" value="ECO:0007669"/>
    <property type="project" value="TreeGrafter"/>
</dbReference>
<keyword evidence="2" id="KW-1017">Isopeptide bond</keyword>
<evidence type="ECO:0000313" key="8">
    <source>
        <dbReference type="Proteomes" id="UP000287651"/>
    </source>
</evidence>
<dbReference type="InterPro" id="IPR029448">
    <property type="entry name" value="FANCD2"/>
</dbReference>
<keyword evidence="3" id="KW-0832">Ubl conjugation</keyword>
<comment type="subcellular location">
    <subcellularLocation>
        <location evidence="1">Nucleus</location>
    </subcellularLocation>
</comment>
<keyword evidence="4" id="KW-0539">Nucleus</keyword>
<accession>A0A426YP94</accession>
<comment type="similarity">
    <text evidence="5">Belongs to the Fanconi anemia protein FANCD2 family.</text>
</comment>
<reference evidence="7 8" key="1">
    <citation type="journal article" date="2014" name="Agronomy (Basel)">
        <title>A Draft Genome Sequence for Ensete ventricosum, the Drought-Tolerant Tree Against Hunger.</title>
        <authorList>
            <person name="Harrison J."/>
            <person name="Moore K.A."/>
            <person name="Paszkiewicz K."/>
            <person name="Jones T."/>
            <person name="Grant M."/>
            <person name="Ambacheew D."/>
            <person name="Muzemil S."/>
            <person name="Studholme D.J."/>
        </authorList>
    </citation>
    <scope>NUCLEOTIDE SEQUENCE [LARGE SCALE GENOMIC DNA]</scope>
</reference>
<name>A0A426YP94_ENSVE</name>
<feature type="region of interest" description="Disordered" evidence="6">
    <location>
        <begin position="197"/>
        <end position="242"/>
    </location>
</feature>
<dbReference type="GO" id="GO:0036297">
    <property type="term" value="P:interstrand cross-link repair"/>
    <property type="evidence" value="ECO:0007669"/>
    <property type="project" value="TreeGrafter"/>
</dbReference>
<evidence type="ECO:0000256" key="6">
    <source>
        <dbReference type="SAM" id="MobiDB-lite"/>
    </source>
</evidence>
<protein>
    <submittedName>
        <fullName evidence="7">Uncharacterized protein</fullName>
    </submittedName>
</protein>
<dbReference type="AlphaFoldDB" id="A0A426YP94"/>